<dbReference type="InterPro" id="IPR002686">
    <property type="entry name" value="Transposase_17"/>
</dbReference>
<dbReference type="AlphaFoldDB" id="A0AB37HVU1"/>
<name>A0AB37HVU1_MAMSC</name>
<evidence type="ECO:0000313" key="3">
    <source>
        <dbReference type="Proteomes" id="UP000640299"/>
    </source>
</evidence>
<dbReference type="PANTHER" id="PTHR33360">
    <property type="entry name" value="TRANSPOSASE FOR INSERTION SEQUENCE ELEMENT IS200"/>
    <property type="match status" value="1"/>
</dbReference>
<dbReference type="PANTHER" id="PTHR33360:SF4">
    <property type="entry name" value="TRANSPOSASE IS200-LIKE PROTEIN"/>
    <property type="match status" value="1"/>
</dbReference>
<dbReference type="SMART" id="SM01321">
    <property type="entry name" value="Y1_Tnp"/>
    <property type="match status" value="1"/>
</dbReference>
<evidence type="ECO:0000259" key="1">
    <source>
        <dbReference type="SMART" id="SM01321"/>
    </source>
</evidence>
<dbReference type="InterPro" id="IPR036515">
    <property type="entry name" value="Transposase_17_sf"/>
</dbReference>
<dbReference type="NCBIfam" id="NF033573">
    <property type="entry name" value="transpos_IS200"/>
    <property type="match status" value="1"/>
</dbReference>
<sequence length="131" mass="15591">MEMDTNNRSVFSLHYHLVLVVKYRKRVINNEISETIQEIFSNIAHNYYINVEEWNHDIDHVHVLFKANPTTDLVKFLNSFKSASSRIVKKEYPHIREKLWKESFWAKSYCLITTGGASIETIRKYIEKQGR</sequence>
<feature type="domain" description="Transposase IS200-like" evidence="1">
    <location>
        <begin position="10"/>
        <end position="129"/>
    </location>
</feature>
<dbReference type="SUPFAM" id="SSF143422">
    <property type="entry name" value="Transposase IS200-like"/>
    <property type="match status" value="1"/>
</dbReference>
<proteinExistence type="predicted"/>
<dbReference type="GO" id="GO:0004803">
    <property type="term" value="F:transposase activity"/>
    <property type="evidence" value="ECO:0007669"/>
    <property type="project" value="InterPro"/>
</dbReference>
<protein>
    <submittedName>
        <fullName evidence="2">IS200/IS605 family transposase</fullName>
    </submittedName>
</protein>
<gene>
    <name evidence="2" type="primary">tnpA</name>
    <name evidence="2" type="ORF">JRU67_13690</name>
</gene>
<reference evidence="2" key="1">
    <citation type="submission" date="2021-02" db="EMBL/GenBank/DDBJ databases">
        <title>cfr and optrA-positive Staphylococcus spp.</title>
        <authorList>
            <person name="Chen L."/>
        </authorList>
    </citation>
    <scope>NUCLEOTIDE SEQUENCE</scope>
    <source>
        <strain evidence="2">GDQ20D70P</strain>
    </source>
</reference>
<evidence type="ECO:0000313" key="2">
    <source>
        <dbReference type="EMBL" id="QRN91075.1"/>
    </source>
</evidence>
<dbReference type="Proteomes" id="UP000640299">
    <property type="component" value="Chromosome"/>
</dbReference>
<dbReference type="GO" id="GO:0006313">
    <property type="term" value="P:DNA transposition"/>
    <property type="evidence" value="ECO:0007669"/>
    <property type="project" value="InterPro"/>
</dbReference>
<dbReference type="GO" id="GO:0003677">
    <property type="term" value="F:DNA binding"/>
    <property type="evidence" value="ECO:0007669"/>
    <property type="project" value="InterPro"/>
</dbReference>
<organism evidence="2 3">
    <name type="scientific">Mammaliicoccus sciuri</name>
    <name type="common">Staphylococcus sciuri</name>
    <dbReference type="NCBI Taxonomy" id="1296"/>
    <lineage>
        <taxon>Bacteria</taxon>
        <taxon>Bacillati</taxon>
        <taxon>Bacillota</taxon>
        <taxon>Bacilli</taxon>
        <taxon>Bacillales</taxon>
        <taxon>Staphylococcaceae</taxon>
        <taxon>Mammaliicoccus</taxon>
    </lineage>
</organism>
<dbReference type="Pfam" id="PF01797">
    <property type="entry name" value="Y1_Tnp"/>
    <property type="match status" value="1"/>
</dbReference>
<accession>A0AB37HVU1</accession>
<dbReference type="EMBL" id="CP069389">
    <property type="protein sequence ID" value="QRN91075.1"/>
    <property type="molecule type" value="Genomic_DNA"/>
</dbReference>
<dbReference type="Gene3D" id="3.30.70.1290">
    <property type="entry name" value="Transposase IS200-like"/>
    <property type="match status" value="1"/>
</dbReference>
<dbReference type="RefSeq" id="WP_204178212.1">
    <property type="nucleotide sequence ID" value="NZ_CP069389.1"/>
</dbReference>